<evidence type="ECO:0000256" key="1">
    <source>
        <dbReference type="ARBA" id="ARBA00009477"/>
    </source>
</evidence>
<evidence type="ECO:0000313" key="5">
    <source>
        <dbReference type="Proteomes" id="UP001260980"/>
    </source>
</evidence>
<dbReference type="Gene3D" id="2.40.50.100">
    <property type="match status" value="1"/>
</dbReference>
<dbReference type="PANTHER" id="PTHR30469">
    <property type="entry name" value="MULTIDRUG RESISTANCE PROTEIN MDTA"/>
    <property type="match status" value="1"/>
</dbReference>
<reference evidence="4 5" key="1">
    <citation type="submission" date="2023-10" db="EMBL/GenBank/DDBJ databases">
        <title>Paenibacillus strain PFR10 Genome sequencing and assembly.</title>
        <authorList>
            <person name="Kim I."/>
        </authorList>
    </citation>
    <scope>NUCLEOTIDE SEQUENCE [LARGE SCALE GENOMIC DNA]</scope>
    <source>
        <strain evidence="4 5">PFR10</strain>
    </source>
</reference>
<keyword evidence="5" id="KW-1185">Reference proteome</keyword>
<dbReference type="PANTHER" id="PTHR30469:SF15">
    <property type="entry name" value="HLYD FAMILY OF SECRETION PROTEINS"/>
    <property type="match status" value="1"/>
</dbReference>
<dbReference type="EMBL" id="JAWCUD010000004">
    <property type="protein sequence ID" value="MDU0202485.1"/>
    <property type="molecule type" value="Genomic_DNA"/>
</dbReference>
<dbReference type="SUPFAM" id="SSF111369">
    <property type="entry name" value="HlyD-like secretion proteins"/>
    <property type="match status" value="1"/>
</dbReference>
<gene>
    <name evidence="4" type="ORF">RQP52_15375</name>
</gene>
<keyword evidence="3" id="KW-0812">Transmembrane</keyword>
<proteinExistence type="inferred from homology"/>
<keyword evidence="2" id="KW-0175">Coiled coil</keyword>
<dbReference type="Gene3D" id="1.10.287.470">
    <property type="entry name" value="Helix hairpin bin"/>
    <property type="match status" value="1"/>
</dbReference>
<dbReference type="InterPro" id="IPR006143">
    <property type="entry name" value="RND_pump_MFP"/>
</dbReference>
<accession>A0ABU3RDX4</accession>
<comment type="caution">
    <text evidence="4">The sequence shown here is derived from an EMBL/GenBank/DDBJ whole genome shotgun (WGS) entry which is preliminary data.</text>
</comment>
<sequence length="384" mass="43143">MEKEPAVSGRKKSIQVVFLVFMGLLVFFTLFSNTLQSLALPKVRTEKPVKGSLVFTIAGSGSLQPFYEAKLSNTAGWKVQQILVKGGDHVKKGQPLIRYDSKVAEHELEDAITNLDKQNIELQNVQDQFIQSTMEGDDIKIRTARRDLETRKLDLAAQERKINEFRDELAAYKEMTAPFDGLITKVNAMEGLVSAGEPEILITNSSLGYRFDLSVDSTLLSSLGMSAGEKVEVEVHAGQEPYTRIINGTIDEMADAESRTVSSSDGESGKTITVPQKVLRVKVVDAELKGGEEVRIKLEKRSRKEGWMISNEAIHQDREGMFVYKLEEMRNALGNEFIVRKVRLQYSERNSKETMVQSDSLYEEDMVILESSEPLQDGNRVRLE</sequence>
<keyword evidence="3" id="KW-1133">Transmembrane helix</keyword>
<name>A0ABU3RDX4_9BACL</name>
<evidence type="ECO:0000256" key="2">
    <source>
        <dbReference type="SAM" id="Coils"/>
    </source>
</evidence>
<evidence type="ECO:0000313" key="4">
    <source>
        <dbReference type="EMBL" id="MDU0202485.1"/>
    </source>
</evidence>
<organism evidence="4 5">
    <name type="scientific">Paenibacillus violae</name>
    <dbReference type="NCBI Taxonomy" id="3077234"/>
    <lineage>
        <taxon>Bacteria</taxon>
        <taxon>Bacillati</taxon>
        <taxon>Bacillota</taxon>
        <taxon>Bacilli</taxon>
        <taxon>Bacillales</taxon>
        <taxon>Paenibacillaceae</taxon>
        <taxon>Paenibacillus</taxon>
    </lineage>
</organism>
<comment type="similarity">
    <text evidence="1">Belongs to the membrane fusion protein (MFP) (TC 8.A.1) family.</text>
</comment>
<evidence type="ECO:0000256" key="3">
    <source>
        <dbReference type="SAM" id="Phobius"/>
    </source>
</evidence>
<feature type="transmembrane region" description="Helical" evidence="3">
    <location>
        <begin position="12"/>
        <end position="31"/>
    </location>
</feature>
<dbReference type="Gene3D" id="2.40.30.170">
    <property type="match status" value="1"/>
</dbReference>
<keyword evidence="3" id="KW-0472">Membrane</keyword>
<dbReference type="Proteomes" id="UP001260980">
    <property type="component" value="Unassembled WGS sequence"/>
</dbReference>
<dbReference type="RefSeq" id="WP_315952632.1">
    <property type="nucleotide sequence ID" value="NZ_JAWCUD010000004.1"/>
</dbReference>
<feature type="coiled-coil region" evidence="2">
    <location>
        <begin position="101"/>
        <end position="175"/>
    </location>
</feature>
<dbReference type="Gene3D" id="2.40.420.20">
    <property type="match status" value="1"/>
</dbReference>
<dbReference type="NCBIfam" id="TIGR01730">
    <property type="entry name" value="RND_mfp"/>
    <property type="match status" value="1"/>
</dbReference>
<protein>
    <submittedName>
        <fullName evidence="4">Efflux RND transporter periplasmic adaptor subunit</fullName>
    </submittedName>
</protein>